<evidence type="ECO:0000313" key="5">
    <source>
        <dbReference type="Proteomes" id="UP001154282"/>
    </source>
</evidence>
<feature type="domain" description="Chitin-binding type-1" evidence="3">
    <location>
        <begin position="16"/>
        <end position="68"/>
    </location>
</feature>
<keyword evidence="1" id="KW-1015">Disulfide bond</keyword>
<organism evidence="4 5">
    <name type="scientific">Linum tenue</name>
    <dbReference type="NCBI Taxonomy" id="586396"/>
    <lineage>
        <taxon>Eukaryota</taxon>
        <taxon>Viridiplantae</taxon>
        <taxon>Streptophyta</taxon>
        <taxon>Embryophyta</taxon>
        <taxon>Tracheophyta</taxon>
        <taxon>Spermatophyta</taxon>
        <taxon>Magnoliopsida</taxon>
        <taxon>eudicotyledons</taxon>
        <taxon>Gunneridae</taxon>
        <taxon>Pentapetalae</taxon>
        <taxon>rosids</taxon>
        <taxon>fabids</taxon>
        <taxon>Malpighiales</taxon>
        <taxon>Linaceae</taxon>
        <taxon>Linum</taxon>
    </lineage>
</organism>
<dbReference type="InterPro" id="IPR018371">
    <property type="entry name" value="Chitin-binding_1_CS"/>
</dbReference>
<evidence type="ECO:0000256" key="1">
    <source>
        <dbReference type="PROSITE-ProRule" id="PRU00261"/>
    </source>
</evidence>
<feature type="region of interest" description="Disordered" evidence="2">
    <location>
        <begin position="77"/>
        <end position="99"/>
    </location>
</feature>
<dbReference type="Proteomes" id="UP001154282">
    <property type="component" value="Unassembled WGS sequence"/>
</dbReference>
<evidence type="ECO:0000259" key="3">
    <source>
        <dbReference type="PROSITE" id="PS50941"/>
    </source>
</evidence>
<gene>
    <name evidence="4" type="ORF">LITE_LOCUS8964</name>
</gene>
<evidence type="ECO:0000256" key="2">
    <source>
        <dbReference type="SAM" id="MobiDB-lite"/>
    </source>
</evidence>
<sequence>MSPPAVIAAVESDNHTCTCRPLTTGCAECGTGRCCSDFGYCGSLVGYCTPCNCAKYDGTTYVCNPCNCLGGCADPDPDPGTDPDPPEPPEPDHDRDDEKMLLIDATYDQNLDNKASSSEYGCAAVCGPPASNVSTTHSNIIAAGQCLLAAMAIHEELVVVDFGSVTVT</sequence>
<accession>A0AAV0IFZ2</accession>
<dbReference type="GO" id="GO:0008061">
    <property type="term" value="F:chitin binding"/>
    <property type="evidence" value="ECO:0007669"/>
    <property type="project" value="UniProtKB-UniRule"/>
</dbReference>
<proteinExistence type="predicted"/>
<feature type="compositionally biased region" description="Basic and acidic residues" evidence="2">
    <location>
        <begin position="90"/>
        <end position="99"/>
    </location>
</feature>
<feature type="compositionally biased region" description="Acidic residues" evidence="2">
    <location>
        <begin position="77"/>
        <end position="89"/>
    </location>
</feature>
<protein>
    <recommendedName>
        <fullName evidence="3">Chitin-binding type-1 domain-containing protein</fullName>
    </recommendedName>
</protein>
<evidence type="ECO:0000313" key="4">
    <source>
        <dbReference type="EMBL" id="CAI0396064.1"/>
    </source>
</evidence>
<keyword evidence="5" id="KW-1185">Reference proteome</keyword>
<dbReference type="EMBL" id="CAMGYJ010000003">
    <property type="protein sequence ID" value="CAI0396064.1"/>
    <property type="molecule type" value="Genomic_DNA"/>
</dbReference>
<dbReference type="AlphaFoldDB" id="A0AAV0IFZ2"/>
<keyword evidence="1" id="KW-0147">Chitin-binding</keyword>
<dbReference type="InterPro" id="IPR001002">
    <property type="entry name" value="Chitin-bd_1"/>
</dbReference>
<comment type="caution">
    <text evidence="1">Lacks conserved residue(s) required for the propagation of feature annotation.</text>
</comment>
<feature type="disulfide bond" evidence="1">
    <location>
        <begin position="34"/>
        <end position="48"/>
    </location>
</feature>
<feature type="disulfide bond" evidence="1">
    <location>
        <begin position="29"/>
        <end position="41"/>
    </location>
</feature>
<comment type="caution">
    <text evidence="4">The sequence shown here is derived from an EMBL/GenBank/DDBJ whole genome shotgun (WGS) entry which is preliminary data.</text>
</comment>
<reference evidence="4" key="1">
    <citation type="submission" date="2022-08" db="EMBL/GenBank/DDBJ databases">
        <authorList>
            <person name="Gutierrez-Valencia J."/>
        </authorList>
    </citation>
    <scope>NUCLEOTIDE SEQUENCE</scope>
</reference>
<dbReference type="PROSITE" id="PS50941">
    <property type="entry name" value="CHIT_BIND_I_2"/>
    <property type="match status" value="1"/>
</dbReference>
<dbReference type="PROSITE" id="PS00026">
    <property type="entry name" value="CHIT_BIND_I_1"/>
    <property type="match status" value="1"/>
</dbReference>
<name>A0AAV0IFZ2_9ROSI</name>